<comment type="caution">
    <text evidence="4">The sequence shown here is derived from an EMBL/GenBank/DDBJ whole genome shotgun (WGS) entry which is preliminary data.</text>
</comment>
<dbReference type="InterPro" id="IPR029058">
    <property type="entry name" value="AB_hydrolase_fold"/>
</dbReference>
<dbReference type="InterPro" id="IPR015943">
    <property type="entry name" value="WD40/YVTN_repeat-like_dom_sf"/>
</dbReference>
<dbReference type="Pfam" id="PF00326">
    <property type="entry name" value="Peptidase_S9"/>
    <property type="match status" value="1"/>
</dbReference>
<dbReference type="InterPro" id="IPR001375">
    <property type="entry name" value="Peptidase_S9_cat"/>
</dbReference>
<dbReference type="SUPFAM" id="SSF53474">
    <property type="entry name" value="alpha/beta-Hydrolases"/>
    <property type="match status" value="1"/>
</dbReference>
<keyword evidence="2" id="KW-0645">Protease</keyword>
<dbReference type="Pfam" id="PF07676">
    <property type="entry name" value="PD40"/>
    <property type="match status" value="1"/>
</dbReference>
<name>A0A2R6C197_9ARCH</name>
<evidence type="ECO:0000259" key="3">
    <source>
        <dbReference type="Pfam" id="PF00326"/>
    </source>
</evidence>
<dbReference type="SUPFAM" id="SSF69304">
    <property type="entry name" value="Tricorn protease N-terminal domain"/>
    <property type="match status" value="1"/>
</dbReference>
<evidence type="ECO:0000313" key="4">
    <source>
        <dbReference type="EMBL" id="PSO04624.1"/>
    </source>
</evidence>
<reference evidence="4 5" key="1">
    <citation type="submission" date="2017-04" db="EMBL/GenBank/DDBJ databases">
        <title>Novel microbial lineages endemic to geothermal iron-oxide mats fill important gaps in the evolutionary history of Archaea.</title>
        <authorList>
            <person name="Jay Z.J."/>
            <person name="Beam J.P."/>
            <person name="Dlakic M."/>
            <person name="Rusch D.B."/>
            <person name="Kozubal M.A."/>
            <person name="Inskeep W.P."/>
        </authorList>
    </citation>
    <scope>NUCLEOTIDE SEQUENCE [LARGE SCALE GENOMIC DNA]</scope>
    <source>
        <strain evidence="4">ECH_B_SAG-G06</strain>
    </source>
</reference>
<dbReference type="PANTHER" id="PTHR42776">
    <property type="entry name" value="SERINE PEPTIDASE S9 FAMILY MEMBER"/>
    <property type="match status" value="1"/>
</dbReference>
<evidence type="ECO:0000256" key="2">
    <source>
        <dbReference type="ARBA" id="ARBA00022825"/>
    </source>
</evidence>
<keyword evidence="2" id="KW-0720">Serine protease</keyword>
<proteinExistence type="predicted"/>
<gene>
    <name evidence="4" type="ORF">B9Q12_02120</name>
</gene>
<evidence type="ECO:0000313" key="5">
    <source>
        <dbReference type="Proteomes" id="UP000240582"/>
    </source>
</evidence>
<dbReference type="Proteomes" id="UP000240582">
    <property type="component" value="Unassembled WGS sequence"/>
</dbReference>
<keyword evidence="1" id="KW-0378">Hydrolase</keyword>
<protein>
    <recommendedName>
        <fullName evidence="3">Peptidase S9 prolyl oligopeptidase catalytic domain-containing protein</fullName>
    </recommendedName>
</protein>
<dbReference type="PANTHER" id="PTHR42776:SF27">
    <property type="entry name" value="DIPEPTIDYL PEPTIDASE FAMILY MEMBER 6"/>
    <property type="match status" value="1"/>
</dbReference>
<dbReference type="EMBL" id="NEXN01000035">
    <property type="protein sequence ID" value="PSO04624.1"/>
    <property type="molecule type" value="Genomic_DNA"/>
</dbReference>
<evidence type="ECO:0000256" key="1">
    <source>
        <dbReference type="ARBA" id="ARBA00022801"/>
    </source>
</evidence>
<dbReference type="GO" id="GO:0006508">
    <property type="term" value="P:proteolysis"/>
    <property type="evidence" value="ECO:0007669"/>
    <property type="project" value="InterPro"/>
</dbReference>
<dbReference type="AlphaFoldDB" id="A0A2R6C197"/>
<dbReference type="InterPro" id="IPR011659">
    <property type="entry name" value="WD40"/>
</dbReference>
<dbReference type="GO" id="GO:0004252">
    <property type="term" value="F:serine-type endopeptidase activity"/>
    <property type="evidence" value="ECO:0007669"/>
    <property type="project" value="TreeGrafter"/>
</dbReference>
<sequence length="608" mass="69394">MCHKKVSKKYEGLRRVFMDLQRLEELLRVPSVSEFDLSSEEFLVYTTNLSGRWQLHLYDKQNHLQLTFDERAKESPKFLSSQKIVYACDFSGDENFDLFMFDLKTRKELNLTPDTPFSILPDCSISETGFVAFVSNEHGNFSSYVLNTKTLERKRVTYHKYSDSHAEISPDGKALAVSSLVEAQSEGVFVYSLEKDEQITLLDPLTSLPLEATAQCWSSDSKALLFTSSSKGWEDVGVWKLDSNEIIWVTHGGAECYEAVFSSDSRKIAYTENKEGDMALVIYDTTTQEKLHVTPGHGVVESPIFSKDGKRIYFVYSGAKNPPDIWSYDLNEQRFYQVTKSLPENLTQEFVEARHVYYPSKVDDTMIPALLYEPKVNKRIAVIDIHGGPSAQALNTWNPFVQYLVSNGFVVLRPNYRGSTGYGRLYREANRFVMGSHDLLDVVSGKHYLVSAHLVDPKKVGVMGASFGGYLTMCALTNYPEEWAFGVSIVPFLNWFTEIQNEREDLRYWDLENMGDPEKDKDRLYRASPIFFLEKISAPVLLIAGANDPRCPAEEALQAKSKLESLGKRFEFKLYEDEGHGFLKLENKIDAYKRIARFISVHTQNTFD</sequence>
<accession>A0A2R6C197</accession>
<dbReference type="Gene3D" id="2.130.10.10">
    <property type="entry name" value="YVTN repeat-like/Quinoprotein amine dehydrogenase"/>
    <property type="match status" value="1"/>
</dbReference>
<dbReference type="Gene3D" id="3.40.50.1820">
    <property type="entry name" value="alpha/beta hydrolase"/>
    <property type="match status" value="1"/>
</dbReference>
<dbReference type="Gene3D" id="2.120.10.30">
    <property type="entry name" value="TolB, C-terminal domain"/>
    <property type="match status" value="1"/>
</dbReference>
<dbReference type="InterPro" id="IPR011042">
    <property type="entry name" value="6-blade_b-propeller_TolB-like"/>
</dbReference>
<organism evidence="4 5">
    <name type="scientific">Candidatus Marsarchaeota G2 archaeon ECH_B_SAG-G06</name>
    <dbReference type="NCBI Taxonomy" id="1978166"/>
    <lineage>
        <taxon>Archaea</taxon>
        <taxon>Candidatus Marsarchaeota</taxon>
        <taxon>Candidatus Marsarchaeota group 2</taxon>
    </lineage>
</organism>
<feature type="domain" description="Peptidase S9 prolyl oligopeptidase catalytic" evidence="3">
    <location>
        <begin position="401"/>
        <end position="604"/>
    </location>
</feature>